<protein>
    <submittedName>
        <fullName evidence="4">SDR family oxidoreductase</fullName>
    </submittedName>
</protein>
<accession>A0ABV5RQS4</accession>
<evidence type="ECO:0000256" key="3">
    <source>
        <dbReference type="RuleBase" id="RU000363"/>
    </source>
</evidence>
<dbReference type="PANTHER" id="PTHR43658:SF8">
    <property type="entry name" value="17-BETA-HYDROXYSTEROID DEHYDROGENASE 14-RELATED"/>
    <property type="match status" value="1"/>
</dbReference>
<dbReference type="InterPro" id="IPR002347">
    <property type="entry name" value="SDR_fam"/>
</dbReference>
<dbReference type="PROSITE" id="PS00061">
    <property type="entry name" value="ADH_SHORT"/>
    <property type="match status" value="1"/>
</dbReference>
<dbReference type="PANTHER" id="PTHR43658">
    <property type="entry name" value="SHORT-CHAIN DEHYDROGENASE/REDUCTASE"/>
    <property type="match status" value="1"/>
</dbReference>
<evidence type="ECO:0000313" key="5">
    <source>
        <dbReference type="Proteomes" id="UP001589710"/>
    </source>
</evidence>
<dbReference type="Pfam" id="PF00106">
    <property type="entry name" value="adh_short"/>
    <property type="match status" value="1"/>
</dbReference>
<reference evidence="4 5" key="1">
    <citation type="submission" date="2024-09" db="EMBL/GenBank/DDBJ databases">
        <authorList>
            <person name="Sun Q."/>
            <person name="Mori K."/>
        </authorList>
    </citation>
    <scope>NUCLEOTIDE SEQUENCE [LARGE SCALE GENOMIC DNA]</scope>
    <source>
        <strain evidence="4 5">JCM 3331</strain>
    </source>
</reference>
<dbReference type="Gene3D" id="3.40.50.720">
    <property type="entry name" value="NAD(P)-binding Rossmann-like Domain"/>
    <property type="match status" value="1"/>
</dbReference>
<dbReference type="PRINTS" id="PR00081">
    <property type="entry name" value="GDHRDH"/>
</dbReference>
<dbReference type="EMBL" id="JBHMCG010000224">
    <property type="protein sequence ID" value="MFB9579592.1"/>
    <property type="molecule type" value="Genomic_DNA"/>
</dbReference>
<gene>
    <name evidence="4" type="ORF">ACFFTL_46950</name>
</gene>
<comment type="caution">
    <text evidence="4">The sequence shown here is derived from an EMBL/GenBank/DDBJ whole genome shotgun (WGS) entry which is preliminary data.</text>
</comment>
<dbReference type="InterPro" id="IPR020904">
    <property type="entry name" value="Sc_DH/Rdtase_CS"/>
</dbReference>
<dbReference type="Proteomes" id="UP001589710">
    <property type="component" value="Unassembled WGS sequence"/>
</dbReference>
<dbReference type="RefSeq" id="WP_345509850.1">
    <property type="nucleotide sequence ID" value="NZ_BAAAXD010000005.1"/>
</dbReference>
<name>A0ABV5RQS4_9ACTN</name>
<dbReference type="InterPro" id="IPR036291">
    <property type="entry name" value="NAD(P)-bd_dom_sf"/>
</dbReference>
<keyword evidence="5" id="KW-1185">Reference proteome</keyword>
<proteinExistence type="inferred from homology"/>
<evidence type="ECO:0000256" key="1">
    <source>
        <dbReference type="ARBA" id="ARBA00006484"/>
    </source>
</evidence>
<dbReference type="PRINTS" id="PR00080">
    <property type="entry name" value="SDRFAMILY"/>
</dbReference>
<keyword evidence="2" id="KW-0560">Oxidoreductase</keyword>
<evidence type="ECO:0000256" key="2">
    <source>
        <dbReference type="ARBA" id="ARBA00023002"/>
    </source>
</evidence>
<organism evidence="4 5">
    <name type="scientific">Streptomyces yanii</name>
    <dbReference type="NCBI Taxonomy" id="78510"/>
    <lineage>
        <taxon>Bacteria</taxon>
        <taxon>Bacillati</taxon>
        <taxon>Actinomycetota</taxon>
        <taxon>Actinomycetes</taxon>
        <taxon>Kitasatosporales</taxon>
        <taxon>Streptomycetaceae</taxon>
        <taxon>Streptomyces</taxon>
    </lineage>
</organism>
<sequence>MELKGAVAVVTGAAAGLGQATARRLLERGAHVAALDLDAPDGRPDGAWLPLAADIRLATEVDRVFAETVRAFGRLDVVVHCAGTAGGFRLLGREGPVDPERFRRIVDVNLLGTFHVLRAAAWHMSRNERSDGTERGVIVTTASVAAFEGQQGQLAYAASKAGVVGMTLPAARELAEHRIRCVTIAPGAFETTLTTDLPSALQDQLISSAAYPRRLGRPEEFADLACAVLTNEMLNGEVIRLDAGTRLPQR</sequence>
<comment type="similarity">
    <text evidence="1 3">Belongs to the short-chain dehydrogenases/reductases (SDR) family.</text>
</comment>
<dbReference type="SUPFAM" id="SSF51735">
    <property type="entry name" value="NAD(P)-binding Rossmann-fold domains"/>
    <property type="match status" value="1"/>
</dbReference>
<evidence type="ECO:0000313" key="4">
    <source>
        <dbReference type="EMBL" id="MFB9579592.1"/>
    </source>
</evidence>